<gene>
    <name evidence="2" type="ORF">GCM10009668_08650</name>
</gene>
<reference evidence="3" key="1">
    <citation type="journal article" date="2019" name="Int. J. Syst. Evol. Microbiol.">
        <title>The Global Catalogue of Microorganisms (GCM) 10K type strain sequencing project: providing services to taxonomists for standard genome sequencing and annotation.</title>
        <authorList>
            <consortium name="The Broad Institute Genomics Platform"/>
            <consortium name="The Broad Institute Genome Sequencing Center for Infectious Disease"/>
            <person name="Wu L."/>
            <person name="Ma J."/>
        </authorList>
    </citation>
    <scope>NUCLEOTIDE SEQUENCE [LARGE SCALE GENOMIC DNA]</scope>
    <source>
        <strain evidence="3">JCM 13008</strain>
    </source>
</reference>
<dbReference type="PANTHER" id="PTHR30157:SF0">
    <property type="entry name" value="NADPH-DEPENDENT FERRIC-CHELATE REDUCTASE"/>
    <property type="match status" value="1"/>
</dbReference>
<keyword evidence="3" id="KW-1185">Reference proteome</keyword>
<sequence>MADQPRMIVDVAQVSAVTQLSPSYVRVELTGPEFAELGVDGPWLDQRIKLVFPSAAGLPPLTPGIDDLWTHWRTLPEAERGHMRTYSVRDVVGEGDARRLVVDMVRHDSPGLSGPGGAWACSAEVGAKVIVLAPRRGKEFGGIEFAPPAGHPILLVADETAVPAASRILADLPDDARGHAFFEVPFAEDFLEVERPDGVAVHWLARGHEDWGTRLIPEVLRHLGHTGGVQAVADEEIDPNLWEVPTADEGDDERGDYYAWIAGESGVVTTLRRHLVRDLEFPKSRVAFMGYWRKGVTMG</sequence>
<dbReference type="RefSeq" id="WP_343991731.1">
    <property type="nucleotide sequence ID" value="NZ_BAAALG010000003.1"/>
</dbReference>
<dbReference type="Pfam" id="PF08021">
    <property type="entry name" value="FAD_binding_9"/>
    <property type="match status" value="1"/>
</dbReference>
<comment type="caution">
    <text evidence="2">The sequence shown here is derived from an EMBL/GenBank/DDBJ whole genome shotgun (WGS) entry which is preliminary data.</text>
</comment>
<dbReference type="InterPro" id="IPR039374">
    <property type="entry name" value="SIP_fam"/>
</dbReference>
<evidence type="ECO:0000259" key="1">
    <source>
        <dbReference type="PROSITE" id="PS51384"/>
    </source>
</evidence>
<dbReference type="InterPro" id="IPR017927">
    <property type="entry name" value="FAD-bd_FR_type"/>
</dbReference>
<name>A0ABP4E9E6_9ACTN</name>
<dbReference type="Proteomes" id="UP001501581">
    <property type="component" value="Unassembled WGS sequence"/>
</dbReference>
<dbReference type="PANTHER" id="PTHR30157">
    <property type="entry name" value="FERRIC REDUCTASE, NADPH-DEPENDENT"/>
    <property type="match status" value="1"/>
</dbReference>
<dbReference type="InterPro" id="IPR013113">
    <property type="entry name" value="SIP_FAD-bd"/>
</dbReference>
<dbReference type="SUPFAM" id="SSF63380">
    <property type="entry name" value="Riboflavin synthase domain-like"/>
    <property type="match status" value="1"/>
</dbReference>
<dbReference type="Gene3D" id="2.40.30.10">
    <property type="entry name" value="Translation factors"/>
    <property type="match status" value="1"/>
</dbReference>
<dbReference type="PROSITE" id="PS51384">
    <property type="entry name" value="FAD_FR"/>
    <property type="match status" value="1"/>
</dbReference>
<dbReference type="InterPro" id="IPR007037">
    <property type="entry name" value="SIP_rossman_dom"/>
</dbReference>
<dbReference type="InterPro" id="IPR039261">
    <property type="entry name" value="FNR_nucleotide-bd"/>
</dbReference>
<feature type="domain" description="FAD-binding FR-type" evidence="1">
    <location>
        <begin position="7"/>
        <end position="155"/>
    </location>
</feature>
<dbReference type="InterPro" id="IPR017938">
    <property type="entry name" value="Riboflavin_synthase-like_b-brl"/>
</dbReference>
<evidence type="ECO:0000313" key="2">
    <source>
        <dbReference type="EMBL" id="GAA1095022.1"/>
    </source>
</evidence>
<dbReference type="EMBL" id="BAAALG010000003">
    <property type="protein sequence ID" value="GAA1095022.1"/>
    <property type="molecule type" value="Genomic_DNA"/>
</dbReference>
<accession>A0ABP4E9E6</accession>
<dbReference type="CDD" id="cd06193">
    <property type="entry name" value="siderophore_interacting"/>
    <property type="match status" value="1"/>
</dbReference>
<evidence type="ECO:0000313" key="3">
    <source>
        <dbReference type="Proteomes" id="UP001501581"/>
    </source>
</evidence>
<protein>
    <submittedName>
        <fullName evidence="2">Siderophore-interacting protein</fullName>
    </submittedName>
</protein>
<dbReference type="Pfam" id="PF04954">
    <property type="entry name" value="SIP"/>
    <property type="match status" value="1"/>
</dbReference>
<dbReference type="Gene3D" id="3.40.50.80">
    <property type="entry name" value="Nucleotide-binding domain of ferredoxin-NADP reductase (FNR) module"/>
    <property type="match status" value="1"/>
</dbReference>
<proteinExistence type="predicted"/>
<organism evidence="2 3">
    <name type="scientific">Nocardioides dubius</name>
    <dbReference type="NCBI Taxonomy" id="317019"/>
    <lineage>
        <taxon>Bacteria</taxon>
        <taxon>Bacillati</taxon>
        <taxon>Actinomycetota</taxon>
        <taxon>Actinomycetes</taxon>
        <taxon>Propionibacteriales</taxon>
        <taxon>Nocardioidaceae</taxon>
        <taxon>Nocardioides</taxon>
    </lineage>
</organism>